<keyword evidence="2" id="KW-0805">Transcription regulation</keyword>
<reference evidence="6 7" key="1">
    <citation type="submission" date="2020-08" db="EMBL/GenBank/DDBJ databases">
        <title>Genomic Encyclopedia of Type Strains, Phase IV (KMG-IV): sequencing the most valuable type-strain genomes for metagenomic binning, comparative biology and taxonomic classification.</title>
        <authorList>
            <person name="Goeker M."/>
        </authorList>
    </citation>
    <scope>NUCLEOTIDE SEQUENCE [LARGE SCALE GENOMIC DNA]</scope>
    <source>
        <strain evidence="6 7">DSM 24696</strain>
    </source>
</reference>
<dbReference type="PROSITE" id="PS00356">
    <property type="entry name" value="HTH_LACI_1"/>
    <property type="match status" value="1"/>
</dbReference>
<dbReference type="GO" id="GO:0000976">
    <property type="term" value="F:transcription cis-regulatory region binding"/>
    <property type="evidence" value="ECO:0007669"/>
    <property type="project" value="TreeGrafter"/>
</dbReference>
<dbReference type="GO" id="GO:0003700">
    <property type="term" value="F:DNA-binding transcription factor activity"/>
    <property type="evidence" value="ECO:0007669"/>
    <property type="project" value="TreeGrafter"/>
</dbReference>
<protein>
    <submittedName>
        <fullName evidence="6">LacI family transcriptional regulator</fullName>
    </submittedName>
</protein>
<comment type="caution">
    <text evidence="6">The sequence shown here is derived from an EMBL/GenBank/DDBJ whole genome shotgun (WGS) entry which is preliminary data.</text>
</comment>
<dbReference type="SUPFAM" id="SSF53822">
    <property type="entry name" value="Periplasmic binding protein-like I"/>
    <property type="match status" value="1"/>
</dbReference>
<dbReference type="Pfam" id="PF00532">
    <property type="entry name" value="Peripla_BP_1"/>
    <property type="match status" value="1"/>
</dbReference>
<dbReference type="SMART" id="SM00354">
    <property type="entry name" value="HTH_LACI"/>
    <property type="match status" value="1"/>
</dbReference>
<dbReference type="EMBL" id="JACHHB010000002">
    <property type="protein sequence ID" value="MBB5172392.1"/>
    <property type="molecule type" value="Genomic_DNA"/>
</dbReference>
<dbReference type="PANTHER" id="PTHR30146">
    <property type="entry name" value="LACI-RELATED TRANSCRIPTIONAL REPRESSOR"/>
    <property type="match status" value="1"/>
</dbReference>
<dbReference type="SUPFAM" id="SSF47413">
    <property type="entry name" value="lambda repressor-like DNA-binding domains"/>
    <property type="match status" value="1"/>
</dbReference>
<dbReference type="PANTHER" id="PTHR30146:SF95">
    <property type="entry name" value="RIBOSE OPERON REPRESSOR"/>
    <property type="match status" value="1"/>
</dbReference>
<sequence>MMTTIKDVANYANVSVATVSRVLNNKGYISKTAEEAVLKAIKELDYRPNSVARSLYHKTSNMIGLLMPDITNPFFPELARAVEDVAMSYGYTVVFCNTDEEMEKEKTYFEALKQKYVDGMILTTSNMDSTKYDEFDIPLVALDRIISERIPTVVSENKKGAMEATQHLIERDCKYIAHLRGPVGVRPADDRYNGFIEIAEKEGIGYVTADTQFSIELAEEKTLELFQSHPEIDGIFASSDVTAAGAMHALFKLNKQVPQDVKIVGFDGIPLGTMLVPSLTTIQQSIYKMGEKATQLLIDQIEQKAIDTYYHEFPTSLVVRHTT</sequence>
<evidence type="ECO:0000256" key="2">
    <source>
        <dbReference type="ARBA" id="ARBA00023015"/>
    </source>
</evidence>
<dbReference type="InterPro" id="IPR000843">
    <property type="entry name" value="HTH_LacI"/>
</dbReference>
<dbReference type="CDD" id="cd06291">
    <property type="entry name" value="PBP1_Qymf-like"/>
    <property type="match status" value="1"/>
</dbReference>
<proteinExistence type="predicted"/>
<evidence type="ECO:0000256" key="1">
    <source>
        <dbReference type="ARBA" id="ARBA00022491"/>
    </source>
</evidence>
<accession>A0A840QLZ1</accession>
<evidence type="ECO:0000256" key="3">
    <source>
        <dbReference type="ARBA" id="ARBA00023125"/>
    </source>
</evidence>
<dbReference type="InterPro" id="IPR001761">
    <property type="entry name" value="Peripla_BP/Lac1_sug-bd_dom"/>
</dbReference>
<dbReference type="Proteomes" id="UP000551878">
    <property type="component" value="Unassembled WGS sequence"/>
</dbReference>
<keyword evidence="3" id="KW-0238">DNA-binding</keyword>
<keyword evidence="7" id="KW-1185">Reference proteome</keyword>
<evidence type="ECO:0000313" key="6">
    <source>
        <dbReference type="EMBL" id="MBB5172392.1"/>
    </source>
</evidence>
<gene>
    <name evidence="6" type="ORF">HNQ41_000536</name>
</gene>
<feature type="domain" description="HTH lacI-type" evidence="5">
    <location>
        <begin position="3"/>
        <end position="57"/>
    </location>
</feature>
<dbReference type="Pfam" id="PF00356">
    <property type="entry name" value="LacI"/>
    <property type="match status" value="1"/>
</dbReference>
<evidence type="ECO:0000256" key="4">
    <source>
        <dbReference type="ARBA" id="ARBA00023163"/>
    </source>
</evidence>
<evidence type="ECO:0000313" key="7">
    <source>
        <dbReference type="Proteomes" id="UP000551878"/>
    </source>
</evidence>
<name>A0A840QLZ1_9BACI</name>
<dbReference type="AlphaFoldDB" id="A0A840QLZ1"/>
<dbReference type="InterPro" id="IPR028082">
    <property type="entry name" value="Peripla_BP_I"/>
</dbReference>
<dbReference type="Gene3D" id="3.40.50.2300">
    <property type="match status" value="2"/>
</dbReference>
<keyword evidence="4" id="KW-0804">Transcription</keyword>
<evidence type="ECO:0000259" key="5">
    <source>
        <dbReference type="PROSITE" id="PS50932"/>
    </source>
</evidence>
<dbReference type="PROSITE" id="PS50932">
    <property type="entry name" value="HTH_LACI_2"/>
    <property type="match status" value="1"/>
</dbReference>
<dbReference type="Gene3D" id="1.10.260.40">
    <property type="entry name" value="lambda repressor-like DNA-binding domains"/>
    <property type="match status" value="1"/>
</dbReference>
<organism evidence="6 7">
    <name type="scientific">Texcoconibacillus texcoconensis</name>
    <dbReference type="NCBI Taxonomy" id="1095777"/>
    <lineage>
        <taxon>Bacteria</taxon>
        <taxon>Bacillati</taxon>
        <taxon>Bacillota</taxon>
        <taxon>Bacilli</taxon>
        <taxon>Bacillales</taxon>
        <taxon>Bacillaceae</taxon>
        <taxon>Texcoconibacillus</taxon>
    </lineage>
</organism>
<dbReference type="InterPro" id="IPR010982">
    <property type="entry name" value="Lambda_DNA-bd_dom_sf"/>
</dbReference>
<keyword evidence="1" id="KW-0678">Repressor</keyword>
<dbReference type="CDD" id="cd01392">
    <property type="entry name" value="HTH_LacI"/>
    <property type="match status" value="1"/>
</dbReference>
<dbReference type="PRINTS" id="PR00036">
    <property type="entry name" value="HTHLACI"/>
</dbReference>